<comment type="caution">
    <text evidence="3">The sequence shown here is derived from an EMBL/GenBank/DDBJ whole genome shotgun (WGS) entry which is preliminary data.</text>
</comment>
<accession>A0A419RW55</accession>
<dbReference type="EMBL" id="RAHX01000001">
    <property type="protein sequence ID" value="RJY10022.1"/>
    <property type="molecule type" value="Genomic_DNA"/>
</dbReference>
<dbReference type="AlphaFoldDB" id="A0A419RW55"/>
<dbReference type="SUPFAM" id="SSF54593">
    <property type="entry name" value="Glyoxalase/Bleomycin resistance protein/Dihydroxybiphenyl dioxygenase"/>
    <property type="match status" value="1"/>
</dbReference>
<dbReference type="Gene3D" id="3.10.180.10">
    <property type="entry name" value="2,3-Dihydroxybiphenyl 1,2-Dioxygenase, domain 1"/>
    <property type="match status" value="1"/>
</dbReference>
<dbReference type="PROSITE" id="PS51819">
    <property type="entry name" value="VOC"/>
    <property type="match status" value="1"/>
</dbReference>
<gene>
    <name evidence="3" type="ORF">D6201_12260</name>
</gene>
<sequence length="203" mass="22475">MAGQAKRASLLEQPGICGSKETSRRDSRLPGSGNRGAKSCRSVPMTDILKRTTLMVRHAERAAQWYEDVLGMTRWMDVPFTLSGTQLAAGKMGDHTRLIIMKAEHDTIGMIGLLEFTDPRRPDIPEQLPTEIPFGAPIFVVAAEDCRATVERARSRGSCVHAEPKEWSVTGADGRVKDMLGASFWDLDGYFFEVNQIVEVHEA</sequence>
<feature type="domain" description="VOC" evidence="2">
    <location>
        <begin position="48"/>
        <end position="197"/>
    </location>
</feature>
<protein>
    <recommendedName>
        <fullName evidence="2">VOC domain-containing protein</fullName>
    </recommendedName>
</protein>
<evidence type="ECO:0000256" key="1">
    <source>
        <dbReference type="SAM" id="MobiDB-lite"/>
    </source>
</evidence>
<evidence type="ECO:0000313" key="3">
    <source>
        <dbReference type="EMBL" id="RJY10022.1"/>
    </source>
</evidence>
<name>A0A419RW55_9SPHN</name>
<proteinExistence type="predicted"/>
<reference evidence="3 4" key="1">
    <citation type="journal article" date="2017" name="Int. J. Syst. Evol. Microbiol.">
        <title>Erythrobacter aquimixticola sp. nov., isolated from the junction between the ocean and a freshwater spring.</title>
        <authorList>
            <person name="Park S."/>
            <person name="Jung Y.T."/>
            <person name="Choi S.J."/>
            <person name="Yoon J.H."/>
        </authorList>
    </citation>
    <scope>NUCLEOTIDE SEQUENCE [LARGE SCALE GENOMIC DNA]</scope>
    <source>
        <strain evidence="3 4">JSSK-14</strain>
    </source>
</reference>
<dbReference type="OrthoDB" id="108351at2"/>
<organism evidence="3 4">
    <name type="scientific">Aurantiacibacter aquimixticola</name>
    <dbReference type="NCBI Taxonomy" id="1958945"/>
    <lineage>
        <taxon>Bacteria</taxon>
        <taxon>Pseudomonadati</taxon>
        <taxon>Pseudomonadota</taxon>
        <taxon>Alphaproteobacteria</taxon>
        <taxon>Sphingomonadales</taxon>
        <taxon>Erythrobacteraceae</taxon>
        <taxon>Aurantiacibacter</taxon>
    </lineage>
</organism>
<feature type="region of interest" description="Disordered" evidence="1">
    <location>
        <begin position="1"/>
        <end position="40"/>
    </location>
</feature>
<dbReference type="InterPro" id="IPR037523">
    <property type="entry name" value="VOC_core"/>
</dbReference>
<evidence type="ECO:0000313" key="4">
    <source>
        <dbReference type="Proteomes" id="UP000285232"/>
    </source>
</evidence>
<dbReference type="InterPro" id="IPR029068">
    <property type="entry name" value="Glyas_Bleomycin-R_OHBP_Dase"/>
</dbReference>
<evidence type="ECO:0000259" key="2">
    <source>
        <dbReference type="PROSITE" id="PS51819"/>
    </source>
</evidence>
<dbReference type="InterPro" id="IPR004360">
    <property type="entry name" value="Glyas_Fos-R_dOase_dom"/>
</dbReference>
<dbReference type="Pfam" id="PF00903">
    <property type="entry name" value="Glyoxalase"/>
    <property type="match status" value="1"/>
</dbReference>
<dbReference type="Proteomes" id="UP000285232">
    <property type="component" value="Unassembled WGS sequence"/>
</dbReference>
<keyword evidence="4" id="KW-1185">Reference proteome</keyword>